<organism evidence="4 5">
    <name type="scientific">Arabidopsis thaliana x Arabidopsis arenosa</name>
    <dbReference type="NCBI Taxonomy" id="1240361"/>
    <lineage>
        <taxon>Eukaryota</taxon>
        <taxon>Viridiplantae</taxon>
        <taxon>Streptophyta</taxon>
        <taxon>Embryophyta</taxon>
        <taxon>Tracheophyta</taxon>
        <taxon>Spermatophyta</taxon>
        <taxon>Magnoliopsida</taxon>
        <taxon>eudicotyledons</taxon>
        <taxon>Gunneridae</taxon>
        <taxon>Pentapetalae</taxon>
        <taxon>rosids</taxon>
        <taxon>malvids</taxon>
        <taxon>Brassicales</taxon>
        <taxon>Brassicaceae</taxon>
        <taxon>Camelineae</taxon>
        <taxon>Arabidopsis</taxon>
    </lineage>
</organism>
<proteinExistence type="inferred from homology"/>
<evidence type="ECO:0000256" key="2">
    <source>
        <dbReference type="ARBA" id="ARBA00022679"/>
    </source>
</evidence>
<comment type="similarity">
    <text evidence="1">Belongs to the plant acyltransferase family.</text>
</comment>
<keyword evidence="5" id="KW-1185">Reference proteome</keyword>
<evidence type="ECO:0000313" key="5">
    <source>
        <dbReference type="Proteomes" id="UP000694240"/>
    </source>
</evidence>
<evidence type="ECO:0000256" key="1">
    <source>
        <dbReference type="ARBA" id="ARBA00009861"/>
    </source>
</evidence>
<gene>
    <name evidence="4" type="ORF">ISN45_Aa08g008950</name>
</gene>
<dbReference type="EMBL" id="JAEFBK010000013">
    <property type="protein sequence ID" value="KAG7533255.1"/>
    <property type="molecule type" value="Genomic_DNA"/>
</dbReference>
<dbReference type="PANTHER" id="PTHR31623:SF62">
    <property type="entry name" value="BAHD ACYLTRANSFERASE"/>
    <property type="match status" value="1"/>
</dbReference>
<dbReference type="GO" id="GO:0016746">
    <property type="term" value="F:acyltransferase activity"/>
    <property type="evidence" value="ECO:0007669"/>
    <property type="project" value="UniProtKB-KW"/>
</dbReference>
<evidence type="ECO:0000313" key="4">
    <source>
        <dbReference type="EMBL" id="KAG7533255.1"/>
    </source>
</evidence>
<keyword evidence="3" id="KW-0012">Acyltransferase</keyword>
<dbReference type="Proteomes" id="UP000694240">
    <property type="component" value="Chromosome 13"/>
</dbReference>
<sequence length="451" mass="49394">MEAKLEVAEREIIKPSSSAPHDRLQLSLIDVFFPKVYVSAIFFYQTVAGGESPAIISGKLKSSLSETLSRFYPLAGRIEGFSINCNDEGAVFTEARTDLLLSDFLKNNLDDTNNLGEFFPKIEPGESAGTWPLLSVKVCFFGSGSGVAVTVATSHQICDAASLLTFIQSWATVNGESNDMVMTTPHFTGATIYPPPPNSFQANSMDDISGRKGKCVTNRFVFKSSKIADLKRKAASESVPVPTRVEAITSLIWICATNASRSNSSVAAKSTLMSQAMDLRLRIPSNILSRDAIGNLQTGFFLKEGAESEMEIGNMVAKFRKAKEGVNEMIEDNLQEYKTAGAITNTTFGQNLLISVMGNYLSEVKPDVDLYAMTSWCKKPFYKVEFGWGTPVWVGSASHTVYDNTVYAVLMDSKDGEDVEAWVGLPEQDMLMFVRDQDLLTYAVLNPPVLI</sequence>
<dbReference type="Pfam" id="PF02458">
    <property type="entry name" value="Transferase"/>
    <property type="match status" value="1"/>
</dbReference>
<dbReference type="PANTHER" id="PTHR31623">
    <property type="entry name" value="F21J9.9"/>
    <property type="match status" value="1"/>
</dbReference>
<name>A0A8T1XHI4_9BRAS</name>
<evidence type="ECO:0000256" key="3">
    <source>
        <dbReference type="ARBA" id="ARBA00023315"/>
    </source>
</evidence>
<comment type="caution">
    <text evidence="4">The sequence shown here is derived from an EMBL/GenBank/DDBJ whole genome shotgun (WGS) entry which is preliminary data.</text>
</comment>
<dbReference type="AlphaFoldDB" id="A0A8T1XHI4"/>
<reference evidence="4 5" key="1">
    <citation type="submission" date="2020-12" db="EMBL/GenBank/DDBJ databases">
        <title>Concerted genomic and epigenomic changes stabilize Arabidopsis allopolyploids.</title>
        <authorList>
            <person name="Chen Z."/>
        </authorList>
    </citation>
    <scope>NUCLEOTIDE SEQUENCE [LARGE SCALE GENOMIC DNA]</scope>
    <source>
        <strain evidence="4">Allo738</strain>
        <tissue evidence="4">Leaf</tissue>
    </source>
</reference>
<protein>
    <submittedName>
        <fullName evidence="4">Transferase</fullName>
    </submittedName>
</protein>
<keyword evidence="2 4" id="KW-0808">Transferase</keyword>
<accession>A0A8T1XHI4</accession>